<evidence type="ECO:0000256" key="1">
    <source>
        <dbReference type="ARBA" id="ARBA00023015"/>
    </source>
</evidence>
<dbReference type="PANTHER" id="PTHR30514:SF1">
    <property type="entry name" value="HTH-TYPE TRANSCRIPTIONAL REGULATOR HEXR-RELATED"/>
    <property type="match status" value="1"/>
</dbReference>
<dbReference type="GO" id="GO:1901135">
    <property type="term" value="P:carbohydrate derivative metabolic process"/>
    <property type="evidence" value="ECO:0007669"/>
    <property type="project" value="InterPro"/>
</dbReference>
<keyword evidence="1" id="KW-0805">Transcription regulation</keyword>
<dbReference type="InterPro" id="IPR001347">
    <property type="entry name" value="SIS_dom"/>
</dbReference>
<sequence>MTAAPETAHESGVTQTPAPGPVVGMRIQSRLPQMSQAMAKIATVLLETPDAPLRLSITELAEQAGTSPATVTRFCRTIGFSGYVPLRVAVASDVGREQARETWSEDIGRAFGPDDSPTEVMSTLLSAHTRSLHETAELIDLARLQRIALRIATSSHVDLYGVGGSGIMASEMQSRLYRIGIDSHVWREVHAGLTSAALQDEHSVGIAISNTGRTEETIQMLQVAKSTGALTVALTNSPGSPLAQVADEHIVTLAHEQFLQPDDLSAKHSQLFVLDLLYLLVAQQNFGRTTTTLAASAVAVAPHRRSARVRRPAETGAEHETASTIHDKEHA</sequence>
<name>A0A5B8M0U1_9MICO</name>
<dbReference type="KEGG" id="huw:FPZ11_06395"/>
<dbReference type="SUPFAM" id="SSF46689">
    <property type="entry name" value="Homeodomain-like"/>
    <property type="match status" value="1"/>
</dbReference>
<dbReference type="GO" id="GO:0003677">
    <property type="term" value="F:DNA binding"/>
    <property type="evidence" value="ECO:0007669"/>
    <property type="project" value="UniProtKB-KW"/>
</dbReference>
<dbReference type="SUPFAM" id="SSF53697">
    <property type="entry name" value="SIS domain"/>
    <property type="match status" value="1"/>
</dbReference>
<dbReference type="Pfam" id="PF01380">
    <property type="entry name" value="SIS"/>
    <property type="match status" value="1"/>
</dbReference>
<accession>A0A5B8M0U1</accession>
<dbReference type="AlphaFoldDB" id="A0A5B8M0U1"/>
<keyword evidence="3" id="KW-0804">Transcription</keyword>
<evidence type="ECO:0000313" key="8">
    <source>
        <dbReference type="Proteomes" id="UP000320216"/>
    </source>
</evidence>
<feature type="region of interest" description="Disordered" evidence="4">
    <location>
        <begin position="305"/>
        <end position="331"/>
    </location>
</feature>
<dbReference type="InterPro" id="IPR035472">
    <property type="entry name" value="RpiR-like_SIS"/>
</dbReference>
<gene>
    <name evidence="7" type="ORF">FPZ11_06395</name>
</gene>
<feature type="compositionally biased region" description="Basic and acidic residues" evidence="4">
    <location>
        <begin position="311"/>
        <end position="331"/>
    </location>
</feature>
<evidence type="ECO:0000256" key="2">
    <source>
        <dbReference type="ARBA" id="ARBA00023125"/>
    </source>
</evidence>
<organism evidence="7 8">
    <name type="scientific">Humibacter ginsenosidimutans</name>
    <dbReference type="NCBI Taxonomy" id="2599293"/>
    <lineage>
        <taxon>Bacteria</taxon>
        <taxon>Bacillati</taxon>
        <taxon>Actinomycetota</taxon>
        <taxon>Actinomycetes</taxon>
        <taxon>Micrococcales</taxon>
        <taxon>Microbacteriaceae</taxon>
        <taxon>Humibacter</taxon>
    </lineage>
</organism>
<evidence type="ECO:0000256" key="4">
    <source>
        <dbReference type="SAM" id="MobiDB-lite"/>
    </source>
</evidence>
<dbReference type="InterPro" id="IPR000281">
    <property type="entry name" value="HTH_RpiR"/>
</dbReference>
<dbReference type="GO" id="GO:0097367">
    <property type="term" value="F:carbohydrate derivative binding"/>
    <property type="evidence" value="ECO:0007669"/>
    <property type="project" value="InterPro"/>
</dbReference>
<evidence type="ECO:0000256" key="3">
    <source>
        <dbReference type="ARBA" id="ARBA00023163"/>
    </source>
</evidence>
<dbReference type="Gene3D" id="3.40.50.10490">
    <property type="entry name" value="Glucose-6-phosphate isomerase like protein, domain 1"/>
    <property type="match status" value="1"/>
</dbReference>
<dbReference type="Pfam" id="PF01418">
    <property type="entry name" value="HTH_6"/>
    <property type="match status" value="1"/>
</dbReference>
<reference evidence="7 8" key="1">
    <citation type="submission" date="2019-07" db="EMBL/GenBank/DDBJ databases">
        <title>Full genome sequence of Humibacter sp. WJ7-1.</title>
        <authorList>
            <person name="Im W.-T."/>
        </authorList>
    </citation>
    <scope>NUCLEOTIDE SEQUENCE [LARGE SCALE GENOMIC DNA]</scope>
    <source>
        <strain evidence="7 8">WJ7-1</strain>
    </source>
</reference>
<dbReference type="EMBL" id="CP042305">
    <property type="protein sequence ID" value="QDZ14438.1"/>
    <property type="molecule type" value="Genomic_DNA"/>
</dbReference>
<dbReference type="CDD" id="cd05013">
    <property type="entry name" value="SIS_RpiR"/>
    <property type="match status" value="1"/>
</dbReference>
<evidence type="ECO:0000259" key="6">
    <source>
        <dbReference type="PROSITE" id="PS51464"/>
    </source>
</evidence>
<keyword evidence="2" id="KW-0238">DNA-binding</keyword>
<dbReference type="InterPro" id="IPR047640">
    <property type="entry name" value="RpiR-like"/>
</dbReference>
<proteinExistence type="predicted"/>
<dbReference type="Gene3D" id="1.10.10.10">
    <property type="entry name" value="Winged helix-like DNA-binding domain superfamily/Winged helix DNA-binding domain"/>
    <property type="match status" value="1"/>
</dbReference>
<dbReference type="InterPro" id="IPR009057">
    <property type="entry name" value="Homeodomain-like_sf"/>
</dbReference>
<evidence type="ECO:0000313" key="7">
    <source>
        <dbReference type="EMBL" id="QDZ14438.1"/>
    </source>
</evidence>
<feature type="region of interest" description="Disordered" evidence="4">
    <location>
        <begin position="1"/>
        <end position="22"/>
    </location>
</feature>
<dbReference type="InterPro" id="IPR046348">
    <property type="entry name" value="SIS_dom_sf"/>
</dbReference>
<evidence type="ECO:0000259" key="5">
    <source>
        <dbReference type="PROSITE" id="PS51071"/>
    </source>
</evidence>
<dbReference type="PROSITE" id="PS51464">
    <property type="entry name" value="SIS"/>
    <property type="match status" value="1"/>
</dbReference>
<dbReference type="GO" id="GO:0003700">
    <property type="term" value="F:DNA-binding transcription factor activity"/>
    <property type="evidence" value="ECO:0007669"/>
    <property type="project" value="InterPro"/>
</dbReference>
<dbReference type="OrthoDB" id="370421at2"/>
<dbReference type="InterPro" id="IPR036388">
    <property type="entry name" value="WH-like_DNA-bd_sf"/>
</dbReference>
<feature type="domain" description="HTH rpiR-type" evidence="5">
    <location>
        <begin position="21"/>
        <end position="97"/>
    </location>
</feature>
<dbReference type="PANTHER" id="PTHR30514">
    <property type="entry name" value="GLUCOKINASE"/>
    <property type="match status" value="1"/>
</dbReference>
<feature type="domain" description="SIS" evidence="6">
    <location>
        <begin position="147"/>
        <end position="287"/>
    </location>
</feature>
<dbReference type="PROSITE" id="PS51071">
    <property type="entry name" value="HTH_RPIR"/>
    <property type="match status" value="1"/>
</dbReference>
<dbReference type="Proteomes" id="UP000320216">
    <property type="component" value="Chromosome"/>
</dbReference>
<keyword evidence="8" id="KW-1185">Reference proteome</keyword>
<protein>
    <submittedName>
        <fullName evidence="7">MurR/RpiR family transcriptional regulator</fullName>
    </submittedName>
</protein>